<evidence type="ECO:0000313" key="5">
    <source>
        <dbReference type="Proteomes" id="UP000822369"/>
    </source>
</evidence>
<reference evidence="4" key="1">
    <citation type="submission" date="2020-03" db="EMBL/GenBank/DDBJ databases">
        <title>Intra-Species Differences in Population Size shape Life History and Genome Evolution.</title>
        <authorList>
            <person name="Willemsen D."/>
            <person name="Cui R."/>
            <person name="Valenzano D.R."/>
        </authorList>
    </citation>
    <scope>NUCLEOTIDE SEQUENCE</scope>
    <source>
        <strain evidence="4">GRZ</strain>
        <tissue evidence="4">Whole</tissue>
    </source>
</reference>
<proteinExistence type="predicted"/>
<dbReference type="PANTHER" id="PTHR15286">
    <property type="entry name" value="RAS-ASSOCIATING DOMAIN CONTAINING PROTEIN"/>
    <property type="match status" value="1"/>
</dbReference>
<keyword evidence="1" id="KW-0175">Coiled coil</keyword>
<feature type="region of interest" description="Disordered" evidence="2">
    <location>
        <begin position="89"/>
        <end position="166"/>
    </location>
</feature>
<evidence type="ECO:0000259" key="3">
    <source>
        <dbReference type="PROSITE" id="PS50200"/>
    </source>
</evidence>
<dbReference type="GO" id="GO:0007165">
    <property type="term" value="P:signal transduction"/>
    <property type="evidence" value="ECO:0007669"/>
    <property type="project" value="InterPro"/>
</dbReference>
<comment type="caution">
    <text evidence="4">The sequence shown here is derived from an EMBL/GenBank/DDBJ whole genome shotgun (WGS) entry which is preliminary data.</text>
</comment>
<dbReference type="SUPFAM" id="SSF54236">
    <property type="entry name" value="Ubiquitin-like"/>
    <property type="match status" value="1"/>
</dbReference>
<dbReference type="Gene3D" id="3.10.20.90">
    <property type="entry name" value="Phosphatidylinositol 3-kinase Catalytic Subunit, Chain A, domain 1"/>
    <property type="match status" value="1"/>
</dbReference>
<accession>A0A9D2Y154</accession>
<feature type="compositionally biased region" description="Polar residues" evidence="2">
    <location>
        <begin position="115"/>
        <end position="124"/>
    </location>
</feature>
<dbReference type="AlphaFoldDB" id="A0A9D2Y154"/>
<evidence type="ECO:0000256" key="2">
    <source>
        <dbReference type="SAM" id="MobiDB-lite"/>
    </source>
</evidence>
<sequence length="391" mass="44864">WSLMELKVWVDGALRVVCGLSQNTSCQDVVISLAQAIGQTGRYVLIMKVRGTERPLVADECPLQQLVQLGQLASEVQFILRRNGSVLRNGPRKPIKEKHPPKLGPSEAINHKGSQKTLSFSTLPRRTKRRKNSSSSLVDTADTFVSPVTPTDRSRSVDALPSGPPKEETFREILQQHRRLHELKDQIKALEKETELWEQKITYASVPDPIPNLTQELEELEFRLKQNEVELMYGENWEKEMKVELEREQEMQRRLREIHLSIEQQSSEIQVHQTSSADLEKELEAMAQTAGPEPESRSTDEALRSLTQELHKRLQLGEEMDAALAKTQWKLQTAEERVKGKLEVIENLNKELRQCDLQQFIRQTGAPLLSEQNNNYLPVNQVYLSNNRIRK</sequence>
<gene>
    <name evidence="4" type="ORF">G4P62_006968</name>
</gene>
<protein>
    <submittedName>
        <fullName evidence="4">Ras association domain-containing protein 8-like</fullName>
    </submittedName>
</protein>
<name>A0A9D2Y154_NOTFU</name>
<feature type="compositionally biased region" description="Basic residues" evidence="2">
    <location>
        <begin position="90"/>
        <end position="101"/>
    </location>
</feature>
<dbReference type="SMART" id="SM00314">
    <property type="entry name" value="RA"/>
    <property type="match status" value="1"/>
</dbReference>
<dbReference type="Proteomes" id="UP000822369">
    <property type="component" value="Chromosome 11"/>
</dbReference>
<dbReference type="PANTHER" id="PTHR15286:SF11">
    <property type="entry name" value="RAS ASSOCIATION DOMAIN-CONTAINING PROTEIN 7"/>
    <property type="match status" value="1"/>
</dbReference>
<dbReference type="InterPro" id="IPR000159">
    <property type="entry name" value="RA_dom"/>
</dbReference>
<dbReference type="Pfam" id="PF00788">
    <property type="entry name" value="RA"/>
    <property type="match status" value="1"/>
</dbReference>
<feature type="non-terminal residue" evidence="4">
    <location>
        <position position="391"/>
    </location>
</feature>
<evidence type="ECO:0000313" key="4">
    <source>
        <dbReference type="EMBL" id="KAF7211727.1"/>
    </source>
</evidence>
<feature type="coiled-coil region" evidence="1">
    <location>
        <begin position="173"/>
        <end position="230"/>
    </location>
</feature>
<dbReference type="PROSITE" id="PS50200">
    <property type="entry name" value="RA"/>
    <property type="match status" value="1"/>
</dbReference>
<dbReference type="EMBL" id="JAAVVJ010000011">
    <property type="protein sequence ID" value="KAF7211727.1"/>
    <property type="molecule type" value="Genomic_DNA"/>
</dbReference>
<organism evidence="4 5">
    <name type="scientific">Nothobranchius furzeri</name>
    <name type="common">Turquoise killifish</name>
    <dbReference type="NCBI Taxonomy" id="105023"/>
    <lineage>
        <taxon>Eukaryota</taxon>
        <taxon>Metazoa</taxon>
        <taxon>Chordata</taxon>
        <taxon>Craniata</taxon>
        <taxon>Vertebrata</taxon>
        <taxon>Euteleostomi</taxon>
        <taxon>Actinopterygii</taxon>
        <taxon>Neopterygii</taxon>
        <taxon>Teleostei</taxon>
        <taxon>Neoteleostei</taxon>
        <taxon>Acanthomorphata</taxon>
        <taxon>Ovalentaria</taxon>
        <taxon>Atherinomorphae</taxon>
        <taxon>Cyprinodontiformes</taxon>
        <taxon>Nothobranchiidae</taxon>
        <taxon>Nothobranchius</taxon>
    </lineage>
</organism>
<evidence type="ECO:0000256" key="1">
    <source>
        <dbReference type="SAM" id="Coils"/>
    </source>
</evidence>
<dbReference type="InterPro" id="IPR029071">
    <property type="entry name" value="Ubiquitin-like_domsf"/>
</dbReference>
<feature type="domain" description="Ras-associating" evidence="3">
    <location>
        <begin position="6"/>
        <end position="85"/>
    </location>
</feature>
<dbReference type="InterPro" id="IPR033593">
    <property type="entry name" value="N-RASSF"/>
</dbReference>